<feature type="compositionally biased region" description="Polar residues" evidence="1">
    <location>
        <begin position="50"/>
        <end position="59"/>
    </location>
</feature>
<proteinExistence type="predicted"/>
<evidence type="ECO:0000313" key="2">
    <source>
        <dbReference type="EMBL" id="KAK3396450.1"/>
    </source>
</evidence>
<keyword evidence="3" id="KW-1185">Reference proteome</keyword>
<evidence type="ECO:0000256" key="1">
    <source>
        <dbReference type="SAM" id="MobiDB-lite"/>
    </source>
</evidence>
<comment type="caution">
    <text evidence="2">The sequence shown here is derived from an EMBL/GenBank/DDBJ whole genome shotgun (WGS) entry which is preliminary data.</text>
</comment>
<reference evidence="2" key="2">
    <citation type="submission" date="2023-07" db="EMBL/GenBank/DDBJ databases">
        <authorList>
            <consortium name="Lawrence Berkeley National Laboratory"/>
            <person name="Haridas S."/>
            <person name="Hensen N."/>
            <person name="Bonometti L."/>
            <person name="Westerberg I."/>
            <person name="Brannstrom I.O."/>
            <person name="Guillou S."/>
            <person name="Cros-Aarteil S."/>
            <person name="Calhoun S."/>
            <person name="Kuo A."/>
            <person name="Mondo S."/>
            <person name="Pangilinan J."/>
            <person name="Riley R."/>
            <person name="LaButti K."/>
            <person name="Andreopoulos B."/>
            <person name="Lipzen A."/>
            <person name="Chen C."/>
            <person name="Yanf M."/>
            <person name="Daum C."/>
            <person name="Ng V."/>
            <person name="Clum A."/>
            <person name="Steindorff A."/>
            <person name="Ohm R."/>
            <person name="Martin F."/>
            <person name="Silar P."/>
            <person name="Natvig D."/>
            <person name="Lalanne C."/>
            <person name="Gautier V."/>
            <person name="Ament-velasquez S.L."/>
            <person name="Kruys A."/>
            <person name="Hutchinson M.I."/>
            <person name="Powell A.J."/>
            <person name="Barry K."/>
            <person name="Miller A.N."/>
            <person name="Grigoriev I.V."/>
            <person name="Debuchy R."/>
            <person name="Gladieux P."/>
            <person name="Thoren M.H."/>
            <person name="Johannesson H."/>
        </authorList>
    </citation>
    <scope>NUCLEOTIDE SEQUENCE</scope>
    <source>
        <strain evidence="2">FGSC 1904</strain>
    </source>
</reference>
<gene>
    <name evidence="2" type="ORF">B0T20DRAFT_271490</name>
</gene>
<evidence type="ECO:0000313" key="3">
    <source>
        <dbReference type="Proteomes" id="UP001281003"/>
    </source>
</evidence>
<dbReference type="AlphaFoldDB" id="A0AAE0PBB9"/>
<dbReference type="SUPFAM" id="SSF103473">
    <property type="entry name" value="MFS general substrate transporter"/>
    <property type="match status" value="1"/>
</dbReference>
<dbReference type="EMBL" id="JAUTDP010000009">
    <property type="protein sequence ID" value="KAK3396450.1"/>
    <property type="molecule type" value="Genomic_DNA"/>
</dbReference>
<evidence type="ECO:0008006" key="4">
    <source>
        <dbReference type="Google" id="ProtNLM"/>
    </source>
</evidence>
<reference evidence="2" key="1">
    <citation type="journal article" date="2023" name="Mol. Phylogenet. Evol.">
        <title>Genome-scale phylogeny and comparative genomics of the fungal order Sordariales.</title>
        <authorList>
            <person name="Hensen N."/>
            <person name="Bonometti L."/>
            <person name="Westerberg I."/>
            <person name="Brannstrom I.O."/>
            <person name="Guillou S."/>
            <person name="Cros-Aarteil S."/>
            <person name="Calhoun S."/>
            <person name="Haridas S."/>
            <person name="Kuo A."/>
            <person name="Mondo S."/>
            <person name="Pangilinan J."/>
            <person name="Riley R."/>
            <person name="LaButti K."/>
            <person name="Andreopoulos B."/>
            <person name="Lipzen A."/>
            <person name="Chen C."/>
            <person name="Yan M."/>
            <person name="Daum C."/>
            <person name="Ng V."/>
            <person name="Clum A."/>
            <person name="Steindorff A."/>
            <person name="Ohm R.A."/>
            <person name="Martin F."/>
            <person name="Silar P."/>
            <person name="Natvig D.O."/>
            <person name="Lalanne C."/>
            <person name="Gautier V."/>
            <person name="Ament-Velasquez S.L."/>
            <person name="Kruys A."/>
            <person name="Hutchinson M.I."/>
            <person name="Powell A.J."/>
            <person name="Barry K."/>
            <person name="Miller A.N."/>
            <person name="Grigoriev I.V."/>
            <person name="Debuchy R."/>
            <person name="Gladieux P."/>
            <person name="Hiltunen Thoren M."/>
            <person name="Johannesson H."/>
        </authorList>
    </citation>
    <scope>NUCLEOTIDE SEQUENCE</scope>
    <source>
        <strain evidence="2">FGSC 1904</strain>
    </source>
</reference>
<sequence length="115" mass="12841">MTFPPFRPDSNENHDVLSLSDITSEIHRTDRTVTNDSKQQTQHTQEEDSGTLQQRGSRSTARRVLLTFTICTGLMFSCLDTSIVSTALVSISLDLGDAQDAPWTILGYLLTYMTK</sequence>
<protein>
    <recommendedName>
        <fullName evidence="4">Major facilitator superfamily (MFS) profile domain-containing protein</fullName>
    </recommendedName>
</protein>
<organism evidence="2 3">
    <name type="scientific">Sordaria brevicollis</name>
    <dbReference type="NCBI Taxonomy" id="83679"/>
    <lineage>
        <taxon>Eukaryota</taxon>
        <taxon>Fungi</taxon>
        <taxon>Dikarya</taxon>
        <taxon>Ascomycota</taxon>
        <taxon>Pezizomycotina</taxon>
        <taxon>Sordariomycetes</taxon>
        <taxon>Sordariomycetidae</taxon>
        <taxon>Sordariales</taxon>
        <taxon>Sordariaceae</taxon>
        <taxon>Sordaria</taxon>
    </lineage>
</organism>
<feature type="compositionally biased region" description="Basic and acidic residues" evidence="1">
    <location>
        <begin position="24"/>
        <end position="33"/>
    </location>
</feature>
<feature type="region of interest" description="Disordered" evidence="1">
    <location>
        <begin position="1"/>
        <end position="59"/>
    </location>
</feature>
<dbReference type="InterPro" id="IPR036259">
    <property type="entry name" value="MFS_trans_sf"/>
</dbReference>
<accession>A0AAE0PBB9</accession>
<name>A0AAE0PBB9_SORBR</name>
<dbReference type="Proteomes" id="UP001281003">
    <property type="component" value="Unassembled WGS sequence"/>
</dbReference>
<feature type="compositionally biased region" description="Polar residues" evidence="1">
    <location>
        <begin position="34"/>
        <end position="43"/>
    </location>
</feature>